<keyword evidence="2" id="KW-1185">Reference proteome</keyword>
<sequence>MRTFIHGDGRTSRPEFANVTFTLQSRVRSRSERTRAA</sequence>
<evidence type="ECO:0000313" key="1">
    <source>
        <dbReference type="EMBL" id="AKU97804.1"/>
    </source>
</evidence>
<dbReference type="EMBL" id="CP012333">
    <property type="protein sequence ID" value="AKU97804.1"/>
    <property type="molecule type" value="Genomic_DNA"/>
</dbReference>
<accession>A0A0K1PXE7</accession>
<organism evidence="1 2">
    <name type="scientific">Labilithrix luteola</name>
    <dbReference type="NCBI Taxonomy" id="1391654"/>
    <lineage>
        <taxon>Bacteria</taxon>
        <taxon>Pseudomonadati</taxon>
        <taxon>Myxococcota</taxon>
        <taxon>Polyangia</taxon>
        <taxon>Polyangiales</taxon>
        <taxon>Labilitrichaceae</taxon>
        <taxon>Labilithrix</taxon>
    </lineage>
</organism>
<protein>
    <submittedName>
        <fullName evidence="1">Uncharacterized protein</fullName>
    </submittedName>
</protein>
<dbReference type="AlphaFoldDB" id="A0A0K1PXE7"/>
<gene>
    <name evidence="1" type="ORF">AKJ09_04468</name>
</gene>
<evidence type="ECO:0000313" key="2">
    <source>
        <dbReference type="Proteomes" id="UP000064967"/>
    </source>
</evidence>
<dbReference type="KEGG" id="llu:AKJ09_04468"/>
<dbReference type="Proteomes" id="UP000064967">
    <property type="component" value="Chromosome"/>
</dbReference>
<name>A0A0K1PXE7_9BACT</name>
<reference evidence="1 2" key="1">
    <citation type="submission" date="2015-08" db="EMBL/GenBank/DDBJ databases">
        <authorList>
            <person name="Babu N.S."/>
            <person name="Beckwith C.J."/>
            <person name="Beseler K.G."/>
            <person name="Brison A."/>
            <person name="Carone J.V."/>
            <person name="Caskin T.P."/>
            <person name="Diamond M."/>
            <person name="Durham M.E."/>
            <person name="Foxe J.M."/>
            <person name="Go M."/>
            <person name="Henderson B.A."/>
            <person name="Jones I.B."/>
            <person name="McGettigan J.A."/>
            <person name="Micheletti S.J."/>
            <person name="Nasrallah M.E."/>
            <person name="Ortiz D."/>
            <person name="Piller C.R."/>
            <person name="Privatt S.R."/>
            <person name="Schneider S.L."/>
            <person name="Sharp S."/>
            <person name="Smith T.C."/>
            <person name="Stanton J.D."/>
            <person name="Ullery H.E."/>
            <person name="Wilson R.J."/>
            <person name="Serrano M.G."/>
            <person name="Buck G."/>
            <person name="Lee V."/>
            <person name="Wang Y."/>
            <person name="Carvalho R."/>
            <person name="Voegtly L."/>
            <person name="Shi R."/>
            <person name="Duckworth R."/>
            <person name="Johnson A."/>
            <person name="Loviza R."/>
            <person name="Walstead R."/>
            <person name="Shah Z."/>
            <person name="Kiflezghi M."/>
            <person name="Wade K."/>
            <person name="Ball S.L."/>
            <person name="Bradley K.W."/>
            <person name="Asai D.J."/>
            <person name="Bowman C.A."/>
            <person name="Russell D.A."/>
            <person name="Pope W.H."/>
            <person name="Jacobs-Sera D."/>
            <person name="Hendrix R.W."/>
            <person name="Hatfull G.F."/>
        </authorList>
    </citation>
    <scope>NUCLEOTIDE SEQUENCE [LARGE SCALE GENOMIC DNA]</scope>
    <source>
        <strain evidence="1 2">DSM 27648</strain>
    </source>
</reference>
<proteinExistence type="predicted"/>